<feature type="domain" description="CCHC-type" evidence="3">
    <location>
        <begin position="42"/>
        <end position="56"/>
    </location>
</feature>
<dbReference type="PROSITE" id="PS50158">
    <property type="entry name" value="ZF_CCHC"/>
    <property type="match status" value="1"/>
</dbReference>
<evidence type="ECO:0000256" key="2">
    <source>
        <dbReference type="SAM" id="MobiDB-lite"/>
    </source>
</evidence>
<dbReference type="InterPro" id="IPR042509">
    <property type="entry name" value="ZCCHC3"/>
</dbReference>
<reference evidence="4" key="1">
    <citation type="submission" date="2016-02" db="EMBL/GenBank/DDBJ databases">
        <title>RNAseq analyses of the midgut from blood- or serum-fed Ixodes ricinus ticks.</title>
        <authorList>
            <person name="Perner J."/>
            <person name="Provaznik J."/>
            <person name="Schrenkova J."/>
            <person name="Urbanova V."/>
            <person name="Ribeiro J.M."/>
            <person name="Kopacek P."/>
        </authorList>
    </citation>
    <scope>NUCLEOTIDE SEQUENCE</scope>
    <source>
        <tissue evidence="4">Gut</tissue>
    </source>
</reference>
<feature type="compositionally biased region" description="Basic and acidic residues" evidence="2">
    <location>
        <begin position="112"/>
        <end position="126"/>
    </location>
</feature>
<dbReference type="PANTHER" id="PTHR22639:SF3">
    <property type="entry name" value="ZINC FINGER CCHC DOMAIN-CONTAINING PROTEIN 3"/>
    <property type="match status" value="1"/>
</dbReference>
<dbReference type="SMART" id="SM00343">
    <property type="entry name" value="ZnF_C2HC"/>
    <property type="match status" value="2"/>
</dbReference>
<keyword evidence="1" id="KW-0862">Zinc</keyword>
<dbReference type="Gene3D" id="4.10.60.10">
    <property type="entry name" value="Zinc finger, CCHC-type"/>
    <property type="match status" value="1"/>
</dbReference>
<feature type="region of interest" description="Disordered" evidence="2">
    <location>
        <begin position="181"/>
        <end position="205"/>
    </location>
</feature>
<dbReference type="AlphaFoldDB" id="A0A131Y3S3"/>
<keyword evidence="1" id="KW-0479">Metal-binding</keyword>
<dbReference type="GO" id="GO:0003723">
    <property type="term" value="F:RNA binding"/>
    <property type="evidence" value="ECO:0007669"/>
    <property type="project" value="InterPro"/>
</dbReference>
<proteinExistence type="evidence at transcript level"/>
<feature type="compositionally biased region" description="Basic and acidic residues" evidence="2">
    <location>
        <begin position="133"/>
        <end position="148"/>
    </location>
</feature>
<dbReference type="PANTHER" id="PTHR22639">
    <property type="entry name" value="GAG-RELATED PROTEIN"/>
    <property type="match status" value="1"/>
</dbReference>
<sequence>ESTTRIAKLTLKEGKTPESLPHQLRLQGGMILVVVPGRAPLCLRCRRQGHIRRDCRVPRCGQCRSFGHVAQDCTRSYASAVVNRASDEGCDLIMDEAEAEETATSSTPFERAQQDKSTVEGQDSKKAGATIEDEQRTETVPEANEKEGQATTTGIPPPEAVAVMAMGSTGTEAAAIECEPAMELDPSKVKRRLDDESPEKAAPVQQWTEREFQLVGKKGRYVSKLRSSSLSRDGGLSQ</sequence>
<evidence type="ECO:0000256" key="1">
    <source>
        <dbReference type="PROSITE-ProRule" id="PRU00047"/>
    </source>
</evidence>
<dbReference type="GO" id="GO:0002218">
    <property type="term" value="P:activation of innate immune response"/>
    <property type="evidence" value="ECO:0007669"/>
    <property type="project" value="InterPro"/>
</dbReference>
<feature type="region of interest" description="Disordered" evidence="2">
    <location>
        <begin position="98"/>
        <end position="156"/>
    </location>
</feature>
<protein>
    <recommendedName>
        <fullName evidence="3">CCHC-type domain-containing protein</fullName>
    </recommendedName>
</protein>
<dbReference type="InterPro" id="IPR036875">
    <property type="entry name" value="Znf_CCHC_sf"/>
</dbReference>
<dbReference type="InterPro" id="IPR001878">
    <property type="entry name" value="Znf_CCHC"/>
</dbReference>
<dbReference type="EMBL" id="GEFM01001652">
    <property type="protein sequence ID" value="JAP74144.1"/>
    <property type="molecule type" value="mRNA"/>
</dbReference>
<dbReference type="GO" id="GO:0008270">
    <property type="term" value="F:zinc ion binding"/>
    <property type="evidence" value="ECO:0007669"/>
    <property type="project" value="UniProtKB-KW"/>
</dbReference>
<dbReference type="GO" id="GO:0003690">
    <property type="term" value="F:double-stranded DNA binding"/>
    <property type="evidence" value="ECO:0007669"/>
    <property type="project" value="InterPro"/>
</dbReference>
<evidence type="ECO:0000259" key="3">
    <source>
        <dbReference type="PROSITE" id="PS50158"/>
    </source>
</evidence>
<keyword evidence="1" id="KW-0863">Zinc-finger</keyword>
<evidence type="ECO:0000313" key="4">
    <source>
        <dbReference type="EMBL" id="JAP74144.1"/>
    </source>
</evidence>
<dbReference type="SUPFAM" id="SSF57756">
    <property type="entry name" value="Retrovirus zinc finger-like domains"/>
    <property type="match status" value="1"/>
</dbReference>
<feature type="compositionally biased region" description="Basic and acidic residues" evidence="2">
    <location>
        <begin position="185"/>
        <end position="199"/>
    </location>
</feature>
<accession>A0A131Y3S3</accession>
<name>A0A131Y3S3_IXORI</name>
<organism evidence="4">
    <name type="scientific">Ixodes ricinus</name>
    <name type="common">Common tick</name>
    <name type="synonym">Acarus ricinus</name>
    <dbReference type="NCBI Taxonomy" id="34613"/>
    <lineage>
        <taxon>Eukaryota</taxon>
        <taxon>Metazoa</taxon>
        <taxon>Ecdysozoa</taxon>
        <taxon>Arthropoda</taxon>
        <taxon>Chelicerata</taxon>
        <taxon>Arachnida</taxon>
        <taxon>Acari</taxon>
        <taxon>Parasitiformes</taxon>
        <taxon>Ixodida</taxon>
        <taxon>Ixodoidea</taxon>
        <taxon>Ixodidae</taxon>
        <taxon>Ixodinae</taxon>
        <taxon>Ixodes</taxon>
    </lineage>
</organism>
<feature type="non-terminal residue" evidence="4">
    <location>
        <position position="1"/>
    </location>
</feature>